<evidence type="ECO:0000313" key="3">
    <source>
        <dbReference type="WBParaSite" id="maker-uti_cns_0006472-snap-gene-0.13-mRNA-1"/>
    </source>
</evidence>
<accession>A0A1I8JHA7</accession>
<dbReference type="Proteomes" id="UP000095280">
    <property type="component" value="Unplaced"/>
</dbReference>
<reference evidence="3 4" key="1">
    <citation type="submission" date="2016-11" db="UniProtKB">
        <authorList>
            <consortium name="WormBaseParasite"/>
        </authorList>
    </citation>
    <scope>IDENTIFICATION</scope>
</reference>
<protein>
    <submittedName>
        <fullName evidence="3 4">RING-type domain-containing protein</fullName>
    </submittedName>
</protein>
<feature type="region of interest" description="Disordered" evidence="1">
    <location>
        <begin position="1"/>
        <end position="30"/>
    </location>
</feature>
<evidence type="ECO:0000313" key="4">
    <source>
        <dbReference type="WBParaSite" id="maker-uti_cns_0007027-snap-gene-0.17-mRNA-1"/>
    </source>
</evidence>
<evidence type="ECO:0000313" key="5">
    <source>
        <dbReference type="WBParaSite" id="maker-uti_cns_0047870-snap-gene-0.7-mRNA-1"/>
    </source>
</evidence>
<dbReference type="AlphaFoldDB" id="A0A1I8JHA7"/>
<feature type="compositionally biased region" description="Low complexity" evidence="1">
    <location>
        <begin position="11"/>
        <end position="21"/>
    </location>
</feature>
<organism evidence="2 5">
    <name type="scientific">Macrostomum lignano</name>
    <dbReference type="NCBI Taxonomy" id="282301"/>
    <lineage>
        <taxon>Eukaryota</taxon>
        <taxon>Metazoa</taxon>
        <taxon>Spiralia</taxon>
        <taxon>Lophotrochozoa</taxon>
        <taxon>Platyhelminthes</taxon>
        <taxon>Rhabditophora</taxon>
        <taxon>Macrostomorpha</taxon>
        <taxon>Macrostomida</taxon>
        <taxon>Macrostomidae</taxon>
        <taxon>Macrostomum</taxon>
    </lineage>
</organism>
<dbReference type="WBParaSite" id="maker-uti_cns_0006472-snap-gene-0.13-mRNA-1">
    <property type="protein sequence ID" value="maker-uti_cns_0006472-snap-gene-0.13-mRNA-1"/>
    <property type="gene ID" value="maker-uti_cns_0006472-snap-gene-0.13"/>
</dbReference>
<dbReference type="WBParaSite" id="maker-uti_cns_0007027-snap-gene-0.17-mRNA-1">
    <property type="protein sequence ID" value="maker-uti_cns_0007027-snap-gene-0.17-mRNA-1"/>
    <property type="gene ID" value="maker-uti_cns_0007027-snap-gene-0.17"/>
</dbReference>
<dbReference type="WBParaSite" id="maker-uti_cns_0047870-snap-gene-0.7-mRNA-1">
    <property type="protein sequence ID" value="maker-uti_cns_0047870-snap-gene-0.7-mRNA-1"/>
    <property type="gene ID" value="maker-uti_cns_0047870-snap-gene-0.7"/>
</dbReference>
<evidence type="ECO:0000313" key="2">
    <source>
        <dbReference type="Proteomes" id="UP000095280"/>
    </source>
</evidence>
<keyword evidence="2" id="KW-1185">Reference proteome</keyword>
<evidence type="ECO:0000256" key="1">
    <source>
        <dbReference type="SAM" id="MobiDB-lite"/>
    </source>
</evidence>
<sequence length="286" mass="32097">MQYAAGRDSSRASSVSNPVSPLAVPPSPRAVSDSVTLVDELASFLSGRPDATSAEFYVHLRASQSTRQLFPDPTCRGPDGWRAWLPPGNASNPNSHLLFEFFKSARGGDLTCHDLIGLLERWHRLMRLTGGPEHWLADTPQRFAARLNEHFSRHSDHRCRQNITVDDVLFLYRRFGIVPSETNPDDAFRRMVRAISWASTQFSCLFLRFREPAFSLLDLCQFCRINQPVCTAKYDTVCALAAARVETHAIRLCEICSNFIRRQSGPPPHCPCCERSIVRAVQAPLG</sequence>
<name>A0A1I8JHA7_9PLAT</name>
<proteinExistence type="predicted"/>